<keyword evidence="4" id="KW-0732">Signal</keyword>
<feature type="non-terminal residue" evidence="5">
    <location>
        <position position="309"/>
    </location>
</feature>
<keyword evidence="6" id="KW-1185">Reference proteome</keyword>
<proteinExistence type="inferred from homology"/>
<evidence type="ECO:0000313" key="6">
    <source>
        <dbReference type="Proteomes" id="UP000037510"/>
    </source>
</evidence>
<evidence type="ECO:0000256" key="1">
    <source>
        <dbReference type="ARBA" id="ARBA00009995"/>
    </source>
</evidence>
<accession>A0A0L7L165</accession>
<feature type="chain" id="PRO_5005572952" evidence="4">
    <location>
        <begin position="23"/>
        <end position="309"/>
    </location>
</feature>
<name>A0A0L7L165_OPEBR</name>
<sequence length="309" mass="33124">MDLRMLSVLCALALSAAPLVDSYHILCVLPIPSRSHNLLGKGIVSALLKGGHEFSANISATAASIPALKEALVKGRFDAVVTETFFSDPSVEALVDEVRSVSIIPLLFNDFNMPMSFFERLANVGLYNIITAARNVPLPPLEAALHNVSILFVNSHPSFAAAQSMPPNSSALPAATKQALLKTFGELPYTVLWKFEEELKAAARNVPLPPLEAALHNVSILFVNSHPSFAAAQSMPPNSSALPAATKQALLKTFGELPYTVLWKFEEELKGLLSNLETLRYGVPLVSIPVFGDQPANAARAVRAGYAAK</sequence>
<evidence type="ECO:0000256" key="3">
    <source>
        <dbReference type="ARBA" id="ARBA00022679"/>
    </source>
</evidence>
<dbReference type="AlphaFoldDB" id="A0A0L7L165"/>
<keyword evidence="3 5" id="KW-0808">Transferase</keyword>
<dbReference type="Proteomes" id="UP000037510">
    <property type="component" value="Unassembled WGS sequence"/>
</dbReference>
<dbReference type="PANTHER" id="PTHR48043:SF159">
    <property type="entry name" value="EG:EG0003.4 PROTEIN-RELATED"/>
    <property type="match status" value="1"/>
</dbReference>
<feature type="signal peptide" evidence="4">
    <location>
        <begin position="1"/>
        <end position="22"/>
    </location>
</feature>
<evidence type="ECO:0000256" key="2">
    <source>
        <dbReference type="ARBA" id="ARBA00022676"/>
    </source>
</evidence>
<dbReference type="GO" id="GO:0008194">
    <property type="term" value="F:UDP-glycosyltransferase activity"/>
    <property type="evidence" value="ECO:0007669"/>
    <property type="project" value="InterPro"/>
</dbReference>
<gene>
    <name evidence="5" type="ORF">OBRU01_17614</name>
</gene>
<dbReference type="PANTHER" id="PTHR48043">
    <property type="entry name" value="EG:EG0003.4 PROTEIN-RELATED"/>
    <property type="match status" value="1"/>
</dbReference>
<dbReference type="Pfam" id="PF00201">
    <property type="entry name" value="UDPGT"/>
    <property type="match status" value="1"/>
</dbReference>
<protein>
    <submittedName>
        <fullName evidence="5">UDP-glycosyltransferase UGT41A2</fullName>
    </submittedName>
</protein>
<comment type="similarity">
    <text evidence="1">Belongs to the UDP-glycosyltransferase family.</text>
</comment>
<dbReference type="EMBL" id="JTDY01003646">
    <property type="protein sequence ID" value="KOB69227.1"/>
    <property type="molecule type" value="Genomic_DNA"/>
</dbReference>
<keyword evidence="2" id="KW-0328">Glycosyltransferase</keyword>
<comment type="caution">
    <text evidence="5">The sequence shown here is derived from an EMBL/GenBank/DDBJ whole genome shotgun (WGS) entry which is preliminary data.</text>
</comment>
<evidence type="ECO:0000313" key="5">
    <source>
        <dbReference type="EMBL" id="KOB69227.1"/>
    </source>
</evidence>
<reference evidence="5 6" key="1">
    <citation type="journal article" date="2015" name="Genome Biol. Evol.">
        <title>The genome of winter moth (Operophtera brumata) provides a genomic perspective on sexual dimorphism and phenology.</title>
        <authorList>
            <person name="Derks M.F."/>
            <person name="Smit S."/>
            <person name="Salis L."/>
            <person name="Schijlen E."/>
            <person name="Bossers A."/>
            <person name="Mateman C."/>
            <person name="Pijl A.S."/>
            <person name="de Ridder D."/>
            <person name="Groenen M.A."/>
            <person name="Visser M.E."/>
            <person name="Megens H.J."/>
        </authorList>
    </citation>
    <scope>NUCLEOTIDE SEQUENCE [LARGE SCALE GENOMIC DNA]</scope>
    <source>
        <strain evidence="5">WM2013NL</strain>
        <tissue evidence="5">Head and thorax</tissue>
    </source>
</reference>
<dbReference type="Gene3D" id="3.40.50.2000">
    <property type="entry name" value="Glycogen Phosphorylase B"/>
    <property type="match status" value="1"/>
</dbReference>
<dbReference type="InterPro" id="IPR050271">
    <property type="entry name" value="UDP-glycosyltransferase"/>
</dbReference>
<dbReference type="SUPFAM" id="SSF53756">
    <property type="entry name" value="UDP-Glycosyltransferase/glycogen phosphorylase"/>
    <property type="match status" value="1"/>
</dbReference>
<dbReference type="STRING" id="104452.A0A0L7L165"/>
<dbReference type="InterPro" id="IPR002213">
    <property type="entry name" value="UDP_glucos_trans"/>
</dbReference>
<evidence type="ECO:0000256" key="4">
    <source>
        <dbReference type="SAM" id="SignalP"/>
    </source>
</evidence>
<organism evidence="5 6">
    <name type="scientific">Operophtera brumata</name>
    <name type="common">Winter moth</name>
    <name type="synonym">Phalaena brumata</name>
    <dbReference type="NCBI Taxonomy" id="104452"/>
    <lineage>
        <taxon>Eukaryota</taxon>
        <taxon>Metazoa</taxon>
        <taxon>Ecdysozoa</taxon>
        <taxon>Arthropoda</taxon>
        <taxon>Hexapoda</taxon>
        <taxon>Insecta</taxon>
        <taxon>Pterygota</taxon>
        <taxon>Neoptera</taxon>
        <taxon>Endopterygota</taxon>
        <taxon>Lepidoptera</taxon>
        <taxon>Glossata</taxon>
        <taxon>Ditrysia</taxon>
        <taxon>Geometroidea</taxon>
        <taxon>Geometridae</taxon>
        <taxon>Larentiinae</taxon>
        <taxon>Operophtera</taxon>
    </lineage>
</organism>